<keyword evidence="7" id="KW-0406">Ion transport</keyword>
<evidence type="ECO:0000313" key="12">
    <source>
        <dbReference type="Proteomes" id="UP000298213"/>
    </source>
</evidence>
<name>A0A4Y8ZUR1_9SPHN</name>
<feature type="transmembrane region" description="Helical" evidence="9">
    <location>
        <begin position="248"/>
        <end position="264"/>
    </location>
</feature>
<feature type="transmembrane region" description="Helical" evidence="9">
    <location>
        <begin position="90"/>
        <end position="110"/>
    </location>
</feature>
<keyword evidence="12" id="KW-1185">Reference proteome</keyword>
<evidence type="ECO:0000256" key="1">
    <source>
        <dbReference type="ARBA" id="ARBA00004651"/>
    </source>
</evidence>
<evidence type="ECO:0000256" key="4">
    <source>
        <dbReference type="ARBA" id="ARBA00022475"/>
    </source>
</evidence>
<dbReference type="Pfam" id="PF00999">
    <property type="entry name" value="Na_H_Exchanger"/>
    <property type="match status" value="1"/>
</dbReference>
<feature type="domain" description="Cation/H+ exchanger transmembrane" evidence="10">
    <location>
        <begin position="27"/>
        <end position="394"/>
    </location>
</feature>
<feature type="transmembrane region" description="Helical" evidence="9">
    <location>
        <begin position="23"/>
        <end position="40"/>
    </location>
</feature>
<keyword evidence="4" id="KW-1003">Cell membrane</keyword>
<evidence type="ECO:0000256" key="9">
    <source>
        <dbReference type="SAM" id="Phobius"/>
    </source>
</evidence>
<feature type="transmembrane region" description="Helical" evidence="9">
    <location>
        <begin position="284"/>
        <end position="302"/>
    </location>
</feature>
<evidence type="ECO:0000256" key="2">
    <source>
        <dbReference type="ARBA" id="ARBA00022448"/>
    </source>
</evidence>
<keyword evidence="5 9" id="KW-0812">Transmembrane</keyword>
<keyword evidence="2" id="KW-0813">Transport</keyword>
<evidence type="ECO:0000259" key="10">
    <source>
        <dbReference type="Pfam" id="PF00999"/>
    </source>
</evidence>
<dbReference type="GO" id="GO:1902600">
    <property type="term" value="P:proton transmembrane transport"/>
    <property type="evidence" value="ECO:0007669"/>
    <property type="project" value="InterPro"/>
</dbReference>
<feature type="transmembrane region" description="Helical" evidence="9">
    <location>
        <begin position="341"/>
        <end position="364"/>
    </location>
</feature>
<evidence type="ECO:0000256" key="6">
    <source>
        <dbReference type="ARBA" id="ARBA00022989"/>
    </source>
</evidence>
<evidence type="ECO:0000313" key="11">
    <source>
        <dbReference type="EMBL" id="TFI59207.1"/>
    </source>
</evidence>
<dbReference type="InterPro" id="IPR006153">
    <property type="entry name" value="Cation/H_exchanger_TM"/>
</dbReference>
<comment type="caution">
    <text evidence="11">The sequence shown here is derived from an EMBL/GenBank/DDBJ whole genome shotgun (WGS) entry which is preliminary data.</text>
</comment>
<gene>
    <name evidence="11" type="ORF">E2493_05880</name>
</gene>
<comment type="subcellular location">
    <subcellularLocation>
        <location evidence="1">Cell membrane</location>
        <topology evidence="1">Multi-pass membrane protein</topology>
    </subcellularLocation>
</comment>
<evidence type="ECO:0000256" key="5">
    <source>
        <dbReference type="ARBA" id="ARBA00022692"/>
    </source>
</evidence>
<proteinExistence type="predicted"/>
<dbReference type="Proteomes" id="UP000298213">
    <property type="component" value="Unassembled WGS sequence"/>
</dbReference>
<protein>
    <submittedName>
        <fullName evidence="11">Sodium:proton antiporter</fullName>
    </submittedName>
</protein>
<dbReference type="InterPro" id="IPR038770">
    <property type="entry name" value="Na+/solute_symporter_sf"/>
</dbReference>
<reference evidence="11 12" key="1">
    <citation type="submission" date="2019-03" db="EMBL/GenBank/DDBJ databases">
        <title>Genome sequence of Sphingomonas sp. 17J27-24.</title>
        <authorList>
            <person name="Kim M."/>
            <person name="Maeng S."/>
            <person name="Sathiyaraj S."/>
        </authorList>
    </citation>
    <scope>NUCLEOTIDE SEQUENCE [LARGE SCALE GENOMIC DNA]</scope>
    <source>
        <strain evidence="11 12">17J27-24</strain>
    </source>
</reference>
<dbReference type="PANTHER" id="PTHR32507">
    <property type="entry name" value="NA(+)/H(+) ANTIPORTER 1"/>
    <property type="match status" value="1"/>
</dbReference>
<dbReference type="GO" id="GO:0015297">
    <property type="term" value="F:antiporter activity"/>
    <property type="evidence" value="ECO:0007669"/>
    <property type="project" value="UniProtKB-KW"/>
</dbReference>
<feature type="transmembrane region" description="Helical" evidence="9">
    <location>
        <begin position="192"/>
        <end position="210"/>
    </location>
</feature>
<evidence type="ECO:0000256" key="3">
    <source>
        <dbReference type="ARBA" id="ARBA00022449"/>
    </source>
</evidence>
<organism evidence="11 12">
    <name type="scientific">Sphingomonas parva</name>
    <dbReference type="NCBI Taxonomy" id="2555898"/>
    <lineage>
        <taxon>Bacteria</taxon>
        <taxon>Pseudomonadati</taxon>
        <taxon>Pseudomonadota</taxon>
        <taxon>Alphaproteobacteria</taxon>
        <taxon>Sphingomonadales</taxon>
        <taxon>Sphingomonadaceae</taxon>
        <taxon>Sphingomonas</taxon>
    </lineage>
</organism>
<accession>A0A4Y8ZUR1</accession>
<dbReference type="EMBL" id="SPDV01000009">
    <property type="protein sequence ID" value="TFI59207.1"/>
    <property type="molecule type" value="Genomic_DNA"/>
</dbReference>
<sequence length="405" mass="43087">MAGLGAGIIVAHWLPRFFSGREPAASALLILCGALLFSLLPDLRETLDPRTTPRLWERLSELTIIVALFGTGIRIDDLTSYRRWQPTLRLLLIAMPLTILAVGCLGYWLAGMTLAGALLLGAVLSPTDPVLAGDVQVGPPTEGGEHPVRFTLTTEAGLNDGLAFPFVYLGLIVGAEGTSLGGMAGEWILRDVLYRVIAGVACGAAIGWLLGKILFAIPRRNALAATSAGVLALAGVFVSYGITELAEGYGFVAAFVAGLALRRAEEEHEFHGRLHGFTEAIEHALTAILLLLIGGVLPSLWGELDWRHGLIAFALVFAIRPLAGWWSLWGTALRGRERFVVAFYGVRGIGSIYYLGFATAHLNLVNEGPLWAAIALTILLSTLVHGLTAGATVERVERAAEQGAG</sequence>
<keyword evidence="3" id="KW-0050">Antiport</keyword>
<keyword evidence="8 9" id="KW-0472">Membrane</keyword>
<dbReference type="GO" id="GO:0005886">
    <property type="term" value="C:plasma membrane"/>
    <property type="evidence" value="ECO:0007669"/>
    <property type="project" value="UniProtKB-SubCell"/>
</dbReference>
<dbReference type="OrthoDB" id="9810860at2"/>
<keyword evidence="6 9" id="KW-1133">Transmembrane helix</keyword>
<dbReference type="AlphaFoldDB" id="A0A4Y8ZUR1"/>
<dbReference type="Gene3D" id="1.20.1530.20">
    <property type="match status" value="1"/>
</dbReference>
<feature type="transmembrane region" description="Helical" evidence="9">
    <location>
        <begin position="308"/>
        <end position="329"/>
    </location>
</feature>
<evidence type="ECO:0000256" key="8">
    <source>
        <dbReference type="ARBA" id="ARBA00023136"/>
    </source>
</evidence>
<evidence type="ECO:0000256" key="7">
    <source>
        <dbReference type="ARBA" id="ARBA00023065"/>
    </source>
</evidence>
<dbReference type="PANTHER" id="PTHR32507:SF8">
    <property type="entry name" value="CNH1P"/>
    <property type="match status" value="1"/>
</dbReference>
<feature type="transmembrane region" description="Helical" evidence="9">
    <location>
        <begin position="370"/>
        <end position="393"/>
    </location>
</feature>